<dbReference type="SUPFAM" id="SSF50998">
    <property type="entry name" value="Quinoprotein alcohol dehydrogenase-like"/>
    <property type="match status" value="1"/>
</dbReference>
<keyword evidence="3" id="KW-0560">Oxidoreductase</keyword>
<dbReference type="SMART" id="SM00564">
    <property type="entry name" value="PQQ"/>
    <property type="match status" value="5"/>
</dbReference>
<dbReference type="NCBIfam" id="TIGR03074">
    <property type="entry name" value="PQQ_membr_DH"/>
    <property type="match status" value="1"/>
</dbReference>
<evidence type="ECO:0000256" key="5">
    <source>
        <dbReference type="SAM" id="Phobius"/>
    </source>
</evidence>
<name>A0A328B5T5_9CAUL</name>
<evidence type="ECO:0000256" key="2">
    <source>
        <dbReference type="ARBA" id="ARBA00008156"/>
    </source>
</evidence>
<dbReference type="Pfam" id="PF01011">
    <property type="entry name" value="PQQ"/>
    <property type="match status" value="1"/>
</dbReference>
<keyword evidence="5" id="KW-1133">Transmembrane helix</keyword>
<keyword evidence="8" id="KW-1185">Reference proteome</keyword>
<proteinExistence type="inferred from homology"/>
<dbReference type="PANTHER" id="PTHR32303:SF4">
    <property type="entry name" value="QUINOPROTEIN GLUCOSE DEHYDROGENASE"/>
    <property type="match status" value="1"/>
</dbReference>
<feature type="transmembrane region" description="Helical" evidence="5">
    <location>
        <begin position="44"/>
        <end position="60"/>
    </location>
</feature>
<feature type="transmembrane region" description="Helical" evidence="5">
    <location>
        <begin position="122"/>
        <end position="145"/>
    </location>
</feature>
<organism evidence="7 8">
    <name type="scientific">Phenylobacterium kunshanense</name>
    <dbReference type="NCBI Taxonomy" id="1445034"/>
    <lineage>
        <taxon>Bacteria</taxon>
        <taxon>Pseudomonadati</taxon>
        <taxon>Pseudomonadota</taxon>
        <taxon>Alphaproteobacteria</taxon>
        <taxon>Caulobacterales</taxon>
        <taxon>Caulobacteraceae</taxon>
        <taxon>Phenylobacterium</taxon>
    </lineage>
</organism>
<feature type="region of interest" description="Disordered" evidence="4">
    <location>
        <begin position="276"/>
        <end position="316"/>
    </location>
</feature>
<sequence length="822" mass="87843">MAAEKTAGWPARIWAWVGGGLVALVGAPLFLGGGLLIWKDGSPYYLLAGAALVATGVLLIRRHFAAGFVYAATLLATLIWGLWEGGFEFWPLLPRLLAPAVLGLFILLVIPTTPKSRLRTQATLALAAVSLLTLGTLGAAIPALYRWGQAPAPASLRGAAPPAVAASDWRYYGRDPGGARYAPVDQINRENVENLKVAWTFRTGEKPHKGSQDQNTPLQVGDSLYVCTPTNVIIALDADTGREKWRHDPKVKPFFWNRCRGVGYWDGTQPKVAVAGSAASAPKPAGKTAAGAGKATPSTPKPAQAALAAEPADGPPCRRRIISTTINAQLFALDAETGRRCAGFGKDGMVDLAAGMGPIKRGFYFQTSVPTVIGDRIVVGGWVMDNQELAEPSGVVRAFDVRTGELVWAWDLGNDEITKLPPEGQTYTRGTPNVWSTPAFDPDLGLIYLPTGNATPDYWGSHRSLAAEGYSSSVVALDVATGRMRWTFQTVHHDLWDYDVPSQPMLIDFPVKDGTAPALVQLTKRGQIFVLDRRTGTPLTRVVEVTVPSGTQPGEWTSRTQPYSVEMPTVGVERLTEAKMWGATPLDQLACRIIFKRARYEGDFTPPGGKTPSIQFPGNAGGMNWGSGAYDPRRGLLIVSDVRMPQLVALKRSAKALLNPTQTKDRPKPSLKAVAYEADNNWMLSPVFAPCLQPPHGMLTAIDVKSRQIVWQVPAGTAEAQAPLGLESGLPLPIGTLGIGGPITTAGGVTFRAATTDPYLWAYDNATGKVLWRGKLPVAASGTPMTYVSPKTGKQYVVTVAGGAMGSPLAPKGDYVVAYALK</sequence>
<protein>
    <submittedName>
        <fullName evidence="7">Membrane-bound PQQ-dependent dehydrogenase, glucose/quinate/shikimate family</fullName>
    </submittedName>
</protein>
<dbReference type="EMBL" id="QFYS01000010">
    <property type="protein sequence ID" value="RAK62762.1"/>
    <property type="molecule type" value="Genomic_DNA"/>
</dbReference>
<evidence type="ECO:0000259" key="6">
    <source>
        <dbReference type="Pfam" id="PF01011"/>
    </source>
</evidence>
<dbReference type="PANTHER" id="PTHR32303">
    <property type="entry name" value="QUINOPROTEIN ALCOHOL DEHYDROGENASE (CYTOCHROME C)"/>
    <property type="match status" value="1"/>
</dbReference>
<reference evidence="7 8" key="1">
    <citation type="submission" date="2018-05" db="EMBL/GenBank/DDBJ databases">
        <authorList>
            <person name="Lanie J.A."/>
            <person name="Ng W.-L."/>
            <person name="Kazmierczak K.M."/>
            <person name="Andrzejewski T.M."/>
            <person name="Davidsen T.M."/>
            <person name="Wayne K.J."/>
            <person name="Tettelin H."/>
            <person name="Glass J.I."/>
            <person name="Rusch D."/>
            <person name="Podicherti R."/>
            <person name="Tsui H.-C.T."/>
            <person name="Winkler M.E."/>
        </authorList>
    </citation>
    <scope>NUCLEOTIDE SEQUENCE [LARGE SCALE GENOMIC DNA]</scope>
    <source>
        <strain evidence="7 8">BUT-10</strain>
    </source>
</reference>
<dbReference type="InterPro" id="IPR002372">
    <property type="entry name" value="PQQ_rpt_dom"/>
</dbReference>
<comment type="cofactor">
    <cofactor evidence="1">
        <name>pyrroloquinoline quinone</name>
        <dbReference type="ChEBI" id="CHEBI:58442"/>
    </cofactor>
</comment>
<feature type="transmembrane region" description="Helical" evidence="5">
    <location>
        <begin position="12"/>
        <end position="38"/>
    </location>
</feature>
<dbReference type="CDD" id="cd10280">
    <property type="entry name" value="PQQ_mGDH"/>
    <property type="match status" value="1"/>
</dbReference>
<evidence type="ECO:0000256" key="1">
    <source>
        <dbReference type="ARBA" id="ARBA00001931"/>
    </source>
</evidence>
<comment type="caution">
    <text evidence="7">The sequence shown here is derived from an EMBL/GenBank/DDBJ whole genome shotgun (WGS) entry which is preliminary data.</text>
</comment>
<dbReference type="AlphaFoldDB" id="A0A328B5T5"/>
<dbReference type="OrthoDB" id="9794322at2"/>
<dbReference type="RefSeq" id="WP_111277660.1">
    <property type="nucleotide sequence ID" value="NZ_QFYS01000010.1"/>
</dbReference>
<accession>A0A328B5T5</accession>
<evidence type="ECO:0000256" key="4">
    <source>
        <dbReference type="SAM" id="MobiDB-lite"/>
    </source>
</evidence>
<gene>
    <name evidence="7" type="ORF">DJ019_18045</name>
</gene>
<keyword evidence="5" id="KW-0812">Transmembrane</keyword>
<dbReference type="GO" id="GO:0048038">
    <property type="term" value="F:quinone binding"/>
    <property type="evidence" value="ECO:0007669"/>
    <property type="project" value="InterPro"/>
</dbReference>
<dbReference type="GO" id="GO:0008876">
    <property type="term" value="F:quinoprotein glucose dehydrogenase activity"/>
    <property type="evidence" value="ECO:0007669"/>
    <property type="project" value="TreeGrafter"/>
</dbReference>
<evidence type="ECO:0000256" key="3">
    <source>
        <dbReference type="ARBA" id="ARBA00023002"/>
    </source>
</evidence>
<keyword evidence="5" id="KW-0472">Membrane</keyword>
<dbReference type="Gene3D" id="2.140.10.10">
    <property type="entry name" value="Quinoprotein alcohol dehydrogenase-like superfamily"/>
    <property type="match status" value="2"/>
</dbReference>
<comment type="similarity">
    <text evidence="2">Belongs to the bacterial PQQ dehydrogenase family.</text>
</comment>
<dbReference type="InterPro" id="IPR011047">
    <property type="entry name" value="Quinoprotein_ADH-like_sf"/>
</dbReference>
<feature type="transmembrane region" description="Helical" evidence="5">
    <location>
        <begin position="89"/>
        <end position="110"/>
    </location>
</feature>
<dbReference type="Proteomes" id="UP000249524">
    <property type="component" value="Unassembled WGS sequence"/>
</dbReference>
<feature type="domain" description="Pyrrolo-quinoline quinone repeat" evidence="6">
    <location>
        <begin position="169"/>
        <end position="797"/>
    </location>
</feature>
<evidence type="ECO:0000313" key="7">
    <source>
        <dbReference type="EMBL" id="RAK62762.1"/>
    </source>
</evidence>
<dbReference type="GO" id="GO:0016020">
    <property type="term" value="C:membrane"/>
    <property type="evidence" value="ECO:0007669"/>
    <property type="project" value="InterPro"/>
</dbReference>
<evidence type="ECO:0000313" key="8">
    <source>
        <dbReference type="Proteomes" id="UP000249524"/>
    </source>
</evidence>
<feature type="transmembrane region" description="Helical" evidence="5">
    <location>
        <begin position="67"/>
        <end position="83"/>
    </location>
</feature>
<feature type="compositionally biased region" description="Low complexity" evidence="4">
    <location>
        <begin position="276"/>
        <end position="312"/>
    </location>
</feature>
<dbReference type="InterPro" id="IPR017511">
    <property type="entry name" value="PQQ_mDH"/>
</dbReference>
<dbReference type="InterPro" id="IPR018391">
    <property type="entry name" value="PQQ_b-propeller_rpt"/>
</dbReference>